<keyword evidence="6" id="KW-1185">Reference proteome</keyword>
<dbReference type="InterPro" id="IPR003591">
    <property type="entry name" value="Leu-rich_rpt_typical-subtyp"/>
</dbReference>
<dbReference type="Proteomes" id="UP000689195">
    <property type="component" value="Unassembled WGS sequence"/>
</dbReference>
<keyword evidence="1" id="KW-0433">Leucine-rich repeat</keyword>
<feature type="compositionally biased region" description="Polar residues" evidence="4">
    <location>
        <begin position="489"/>
        <end position="506"/>
    </location>
</feature>
<dbReference type="InterPro" id="IPR001611">
    <property type="entry name" value="Leu-rich_rpt"/>
</dbReference>
<gene>
    <name evidence="5" type="ORF">PPENT_87.1.T1410054</name>
</gene>
<evidence type="ECO:0000256" key="1">
    <source>
        <dbReference type="ARBA" id="ARBA00022614"/>
    </source>
</evidence>
<feature type="compositionally biased region" description="Low complexity" evidence="4">
    <location>
        <begin position="452"/>
        <end position="461"/>
    </location>
</feature>
<dbReference type="Pfam" id="PF13855">
    <property type="entry name" value="LRR_8"/>
    <property type="match status" value="1"/>
</dbReference>
<dbReference type="EMBL" id="CAJJDO010000141">
    <property type="protein sequence ID" value="CAD8205590.1"/>
    <property type="molecule type" value="Genomic_DNA"/>
</dbReference>
<name>A0A8S1XWL4_9CILI</name>
<feature type="coiled-coil region" evidence="3">
    <location>
        <begin position="973"/>
        <end position="1007"/>
    </location>
</feature>
<reference evidence="5" key="1">
    <citation type="submission" date="2021-01" db="EMBL/GenBank/DDBJ databases">
        <authorList>
            <consortium name="Genoscope - CEA"/>
            <person name="William W."/>
        </authorList>
    </citation>
    <scope>NUCLEOTIDE SEQUENCE</scope>
</reference>
<keyword evidence="2" id="KW-0677">Repeat</keyword>
<protein>
    <submittedName>
        <fullName evidence="5">Uncharacterized protein</fullName>
    </submittedName>
</protein>
<feature type="compositionally biased region" description="Basic and acidic residues" evidence="4">
    <location>
        <begin position="440"/>
        <end position="451"/>
    </location>
</feature>
<feature type="compositionally biased region" description="Basic and acidic residues" evidence="4">
    <location>
        <begin position="417"/>
        <end position="430"/>
    </location>
</feature>
<evidence type="ECO:0000256" key="4">
    <source>
        <dbReference type="SAM" id="MobiDB-lite"/>
    </source>
</evidence>
<dbReference type="PANTHER" id="PTHR15454">
    <property type="entry name" value="NISCHARIN RELATED"/>
    <property type="match status" value="1"/>
</dbReference>
<dbReference type="PANTHER" id="PTHR15454:SF56">
    <property type="entry name" value="PROTEIN PHOSPHATASE 1 REGULATORY SUBUNIT 7-RELATED"/>
    <property type="match status" value="1"/>
</dbReference>
<dbReference type="PROSITE" id="PS51450">
    <property type="entry name" value="LRR"/>
    <property type="match status" value="1"/>
</dbReference>
<feature type="coiled-coil region" evidence="3">
    <location>
        <begin position="856"/>
        <end position="897"/>
    </location>
</feature>
<proteinExistence type="predicted"/>
<feature type="compositionally biased region" description="Low complexity" evidence="4">
    <location>
        <begin position="395"/>
        <end position="404"/>
    </location>
</feature>
<dbReference type="GO" id="GO:0005737">
    <property type="term" value="C:cytoplasm"/>
    <property type="evidence" value="ECO:0007669"/>
    <property type="project" value="TreeGrafter"/>
</dbReference>
<evidence type="ECO:0000256" key="2">
    <source>
        <dbReference type="ARBA" id="ARBA00022737"/>
    </source>
</evidence>
<evidence type="ECO:0000256" key="3">
    <source>
        <dbReference type="SAM" id="Coils"/>
    </source>
</evidence>
<keyword evidence="3" id="KW-0175">Coiled coil</keyword>
<evidence type="ECO:0000313" key="5">
    <source>
        <dbReference type="EMBL" id="CAD8205590.1"/>
    </source>
</evidence>
<dbReference type="AlphaFoldDB" id="A0A8S1XWL4"/>
<dbReference type="SMART" id="SM00369">
    <property type="entry name" value="LRR_TYP"/>
    <property type="match status" value="2"/>
</dbReference>
<evidence type="ECO:0000313" key="6">
    <source>
        <dbReference type="Proteomes" id="UP000689195"/>
    </source>
</evidence>
<feature type="region of interest" description="Disordered" evidence="4">
    <location>
        <begin position="336"/>
        <end position="368"/>
    </location>
</feature>
<feature type="compositionally biased region" description="Basic residues" evidence="4">
    <location>
        <begin position="342"/>
        <end position="358"/>
    </location>
</feature>
<accession>A0A8S1XWL4</accession>
<comment type="caution">
    <text evidence="5">The sequence shown here is derived from an EMBL/GenBank/DDBJ whole genome shotgun (WGS) entry which is preliminary data.</text>
</comment>
<feature type="region of interest" description="Disordered" evidence="4">
    <location>
        <begin position="381"/>
        <end position="513"/>
    </location>
</feature>
<organism evidence="5 6">
    <name type="scientific">Paramecium pentaurelia</name>
    <dbReference type="NCBI Taxonomy" id="43138"/>
    <lineage>
        <taxon>Eukaryota</taxon>
        <taxon>Sar</taxon>
        <taxon>Alveolata</taxon>
        <taxon>Ciliophora</taxon>
        <taxon>Intramacronucleata</taxon>
        <taxon>Oligohymenophorea</taxon>
        <taxon>Peniculida</taxon>
        <taxon>Parameciidae</taxon>
        <taxon>Paramecium</taxon>
    </lineage>
</organism>
<dbReference type="OrthoDB" id="299656at2759"/>
<sequence length="1043" mass="124018">MEINKVQSKAKYESFDYGQYEKLKKLFHDPSFEPIQVEELDLSNEKATQMPNVLCLQLLTHLKVLVLNGNQIQRFPGKLVAKELQSLTILDLSNNLIEELDDIADMNLPNLSVLDYQGNYVCTYLLRVTQIQQLLCPKRYVKYNPVKVFTASYNQLPVCRLTEAQYQEEKKCLRSIQRAPEEFKPEELMNTVSKFSHKNTLGKFCLEMCPVPRKTRFKNLEYLNGTQISKMDIMRVTGVDNYKLALEVENSETKKYKHAKKSKLHHEYIQKYIKRVQRLLEEKPSNDPDEILKAKKVKKLDQKKFSVWETPLDVQYKDSEFTIGIEEFKQQKKEFEEQKKQKLERRHRKQIERIKKKHPSFEESESDHEIRRMYLTTKVKPKMNLSRDEDRIYRSSESSLSEGDSPQERQSTSQESVEMKGPKSVAKVEAKPISYYRKKTKEESKSKEIVQQRKVQQQNRQQRMEVMENESSNSDSDKEKETPTRQVKKSSTQQLLKSHQKQQTHSPVAIPQQAIPAQKIITKMLHDENRNTFDLSNKLSAQHPVIREGEYKEQQFQRMLKVKESVQKERQELEQIRKPATAQPQIRQKVNRVIVDGQKKKALPTPQRELVKLHGDLDKAEFQRIQIPLEEMIPTEEQGVPERFRQEFLYNVDSETYKELLHYKGILEESLNLKEAWKEMDAKLEILGATKPDKELRFKANDYNAVHTYLKAKYKDKISPYEMREIIYGANDYDLQAEPRIQEKDIMKRLEQEDVTQEERQVLYKWIEILDDIRLKQTKTDDKRLRRIEIKEIERAQSFAHLAYHYQKLKKYVSADKLQKYVKMMGIPLNEILNQDNQKLKTGQKKKTEYVNRQNYQQTKVQAQKKEKEQKDLAKQMLQIEEDKAQMLKEYEEINQQRYSNIKAEIMSDTGNLATNDPYYLKCLNKLEQDKVDVLNKVAKYNIPFENMVEQNLRKLQDQFITTQGPTDLEEQMMKYASEFKEKIKQRERLQQNINKHISETQKKLDEFWMWEAKERELRDDKVASLMRQIKRLELDDQQTIQF</sequence>
<feature type="compositionally biased region" description="Basic and acidic residues" evidence="4">
    <location>
        <begin position="385"/>
        <end position="394"/>
    </location>
</feature>